<dbReference type="SUPFAM" id="SSF56954">
    <property type="entry name" value="Outer membrane efflux proteins (OEP)"/>
    <property type="match status" value="1"/>
</dbReference>
<dbReference type="GO" id="GO:0015288">
    <property type="term" value="F:porin activity"/>
    <property type="evidence" value="ECO:0007669"/>
    <property type="project" value="TreeGrafter"/>
</dbReference>
<keyword evidence="5" id="KW-0812">Transmembrane</keyword>
<dbReference type="PANTHER" id="PTHR30026">
    <property type="entry name" value="OUTER MEMBRANE PROTEIN TOLC"/>
    <property type="match status" value="1"/>
</dbReference>
<evidence type="ECO:0000256" key="4">
    <source>
        <dbReference type="ARBA" id="ARBA00022452"/>
    </source>
</evidence>
<evidence type="ECO:0000313" key="9">
    <source>
        <dbReference type="Proteomes" id="UP000008721"/>
    </source>
</evidence>
<evidence type="ECO:0000256" key="2">
    <source>
        <dbReference type="ARBA" id="ARBA00007613"/>
    </source>
</evidence>
<evidence type="ECO:0000256" key="3">
    <source>
        <dbReference type="ARBA" id="ARBA00022448"/>
    </source>
</evidence>
<accession>E4U3I8</accession>
<organism evidence="8 9">
    <name type="scientific">Sulfuricurvum kujiense (strain ATCC BAA-921 / DSM 16994 / JCM 11577 / YK-1)</name>
    <dbReference type="NCBI Taxonomy" id="709032"/>
    <lineage>
        <taxon>Bacteria</taxon>
        <taxon>Pseudomonadati</taxon>
        <taxon>Campylobacterota</taxon>
        <taxon>Epsilonproteobacteria</taxon>
        <taxon>Campylobacterales</taxon>
        <taxon>Sulfurimonadaceae</taxon>
        <taxon>Sulfuricurvum</taxon>
    </lineage>
</organism>
<protein>
    <submittedName>
        <fullName evidence="8">Outer membrane efflux protein</fullName>
    </submittedName>
</protein>
<dbReference type="eggNOG" id="COG1538">
    <property type="taxonomic scope" value="Bacteria"/>
</dbReference>
<keyword evidence="4" id="KW-1134">Transmembrane beta strand</keyword>
<comment type="similarity">
    <text evidence="2">Belongs to the outer membrane factor (OMF) (TC 1.B.17) family.</text>
</comment>
<evidence type="ECO:0000256" key="6">
    <source>
        <dbReference type="ARBA" id="ARBA00023136"/>
    </source>
</evidence>
<evidence type="ECO:0000313" key="8">
    <source>
        <dbReference type="EMBL" id="ADR35254.1"/>
    </source>
</evidence>
<dbReference type="KEGG" id="sku:Sulku_2599"/>
<dbReference type="EMBL" id="CP002356">
    <property type="protein sequence ID" value="ADR35254.1"/>
    <property type="molecule type" value="Genomic_DNA"/>
</dbReference>
<dbReference type="PANTHER" id="PTHR30026:SF20">
    <property type="entry name" value="OUTER MEMBRANE PROTEIN TOLC"/>
    <property type="match status" value="1"/>
</dbReference>
<geneLocation type="plasmid" evidence="8 9">
    <name>pSULKU01</name>
</geneLocation>
<dbReference type="GO" id="GO:0009279">
    <property type="term" value="C:cell outer membrane"/>
    <property type="evidence" value="ECO:0007669"/>
    <property type="project" value="UniProtKB-SubCell"/>
</dbReference>
<evidence type="ECO:0000256" key="7">
    <source>
        <dbReference type="ARBA" id="ARBA00023237"/>
    </source>
</evidence>
<reference evidence="8 9" key="1">
    <citation type="journal article" date="2012" name="Stand. Genomic Sci.">
        <title>Complete genome sequence of the sulfur compounds oxidizing chemolithoautotroph Sulfuricurvum kujiense type strain (YK-1(T)).</title>
        <authorList>
            <person name="Han C."/>
            <person name="Kotsyurbenko O."/>
            <person name="Chertkov O."/>
            <person name="Held B."/>
            <person name="Lapidus A."/>
            <person name="Nolan M."/>
            <person name="Lucas S."/>
            <person name="Hammon N."/>
            <person name="Deshpande S."/>
            <person name="Cheng J.F."/>
            <person name="Tapia R."/>
            <person name="Goodwin L.A."/>
            <person name="Pitluck S."/>
            <person name="Liolios K."/>
            <person name="Pagani I."/>
            <person name="Ivanova N."/>
            <person name="Mavromatis K."/>
            <person name="Mikhailova N."/>
            <person name="Pati A."/>
            <person name="Chen A."/>
            <person name="Palaniappan K."/>
            <person name="Land M."/>
            <person name="Hauser L."/>
            <person name="Chang Y.J."/>
            <person name="Jeffries C.D."/>
            <person name="Brambilla E.M."/>
            <person name="Rohde M."/>
            <person name="Spring S."/>
            <person name="Sikorski J."/>
            <person name="Goker M."/>
            <person name="Woyke T."/>
            <person name="Bristow J."/>
            <person name="Eisen J.A."/>
            <person name="Markowitz V."/>
            <person name="Hugenholtz P."/>
            <person name="Kyrpides N.C."/>
            <person name="Klenk H.P."/>
            <person name="Detter J.C."/>
        </authorList>
    </citation>
    <scope>NUCLEOTIDE SEQUENCE [LARGE SCALE GENOMIC DNA]</scope>
    <source>
        <strain evidence="9">ATCC BAA-921 / DSM 16994 / JCM 11577 / YK-1</strain>
    </source>
</reference>
<keyword evidence="7" id="KW-0998">Cell outer membrane</keyword>
<dbReference type="Gene3D" id="1.20.1600.10">
    <property type="entry name" value="Outer membrane efflux proteins (OEP)"/>
    <property type="match status" value="1"/>
</dbReference>
<dbReference type="HOGENOM" id="CLU_012817_10_6_7"/>
<dbReference type="InterPro" id="IPR003423">
    <property type="entry name" value="OMP_efflux"/>
</dbReference>
<proteinExistence type="inferred from homology"/>
<gene>
    <name evidence="8" type="ordered locus">Sulku_2599</name>
</gene>
<dbReference type="Proteomes" id="UP000008721">
    <property type="component" value="Plasmid pSULKU01"/>
</dbReference>
<dbReference type="GO" id="GO:0015562">
    <property type="term" value="F:efflux transmembrane transporter activity"/>
    <property type="evidence" value="ECO:0007669"/>
    <property type="project" value="InterPro"/>
</dbReference>
<comment type="subcellular location">
    <subcellularLocation>
        <location evidence="1">Cell outer membrane</location>
    </subcellularLocation>
</comment>
<dbReference type="RefSeq" id="WP_013449866.1">
    <property type="nucleotide sequence ID" value="NC_014754.1"/>
</dbReference>
<dbReference type="GO" id="GO:1990281">
    <property type="term" value="C:efflux pump complex"/>
    <property type="evidence" value="ECO:0007669"/>
    <property type="project" value="TreeGrafter"/>
</dbReference>
<evidence type="ECO:0000256" key="1">
    <source>
        <dbReference type="ARBA" id="ARBA00004442"/>
    </source>
</evidence>
<evidence type="ECO:0000256" key="5">
    <source>
        <dbReference type="ARBA" id="ARBA00022692"/>
    </source>
</evidence>
<name>E4U3I8_SULKY</name>
<dbReference type="AlphaFoldDB" id="E4U3I8"/>
<dbReference type="OrthoDB" id="9789368at2"/>
<dbReference type="Pfam" id="PF02321">
    <property type="entry name" value="OEP"/>
    <property type="match status" value="2"/>
</dbReference>
<keyword evidence="6" id="KW-0472">Membrane</keyword>
<sequence length="425" mass="48009">MRFTLLTIALINILVTNLCAITLEEAIRSALKTHPEVEIARLNHDISGKEVQSARSNLYPHIELNAEYYPTKTFVMPSNGVFSTRHDDAVHADISATYTVYDFGRTQERLKASASASLGAKEQSRYHQEVVIEQVVQNYYTAAYLNRLTQTAEATSRYYEKLYQKALHMRQNGLKTQADESRFKASWLEAQDLLHSKRTEYRKSLYALEHLIGERVESIDGNELDRAVEEKRIPSIESMQEELLQKSPELKRLEAALAQARSNYNASKTLGYGTLSAVAGYGVDRSLSSYDSSYVGLKGNLPLFDGGYLDAQMQKSALSVQIAQQEYENTKKQLFEELFNAASDHEQAIQSIEAKRGLIDALEQTLHLMEGRYTQGLATYVDVLEAQNALDNAKNGLSWAKLTKIVRFARIERLLNKGCIDEICR</sequence>
<keyword evidence="3" id="KW-0813">Transport</keyword>
<dbReference type="InterPro" id="IPR051906">
    <property type="entry name" value="TolC-like"/>
</dbReference>
<keyword evidence="9" id="KW-1185">Reference proteome</keyword>
<keyword evidence="8" id="KW-0614">Plasmid</keyword>